<dbReference type="AlphaFoldDB" id="A0A1L8RCI9"/>
<evidence type="ECO:0000256" key="1">
    <source>
        <dbReference type="SAM" id="Phobius"/>
    </source>
</evidence>
<gene>
    <name evidence="2" type="ORF">RU97_GL002652</name>
</gene>
<organism evidence="2 3">
    <name type="scientific">Enterococcus canis</name>
    <dbReference type="NCBI Taxonomy" id="214095"/>
    <lineage>
        <taxon>Bacteria</taxon>
        <taxon>Bacillati</taxon>
        <taxon>Bacillota</taxon>
        <taxon>Bacilli</taxon>
        <taxon>Lactobacillales</taxon>
        <taxon>Enterococcaceae</taxon>
        <taxon>Enterococcus</taxon>
    </lineage>
</organism>
<evidence type="ECO:0000313" key="3">
    <source>
        <dbReference type="Proteomes" id="UP000181884"/>
    </source>
</evidence>
<dbReference type="EMBL" id="JXKH01000009">
    <property type="protein sequence ID" value="OJG17481.1"/>
    <property type="molecule type" value="Genomic_DNA"/>
</dbReference>
<comment type="caution">
    <text evidence="2">The sequence shown here is derived from an EMBL/GenBank/DDBJ whole genome shotgun (WGS) entry which is preliminary data.</text>
</comment>
<dbReference type="STRING" id="214095.RU97_GL002652"/>
<reference evidence="2 3" key="1">
    <citation type="submission" date="2014-12" db="EMBL/GenBank/DDBJ databases">
        <title>Draft genome sequences of 29 type strains of Enterococci.</title>
        <authorList>
            <person name="Zhong Z."/>
            <person name="Sun Z."/>
            <person name="Liu W."/>
            <person name="Zhang W."/>
            <person name="Zhang H."/>
        </authorList>
    </citation>
    <scope>NUCLEOTIDE SEQUENCE [LARGE SCALE GENOMIC DNA]</scope>
    <source>
        <strain evidence="2 3">DSM 17029</strain>
    </source>
</reference>
<keyword evidence="1" id="KW-0812">Transmembrane</keyword>
<dbReference type="RefSeq" id="WP_067396117.1">
    <property type="nucleotide sequence ID" value="NZ_JXKH01000009.1"/>
</dbReference>
<protein>
    <recommendedName>
        <fullName evidence="4">DUF1189 domain-containing protein</fullName>
    </recommendedName>
</protein>
<keyword evidence="1" id="KW-1133">Transmembrane helix</keyword>
<sequence length="270" mass="30396">MNSLQLFTAAFSKPQTLAEGKKMAFWKVVLYVVFLSMILSIPVVVQVIRSFNDVKQDSQEIATKIPDFEINDGKLTTAHTGEGFIYQTNSIIFTFDPDGQRTEHDIQNDVIGNAVAVAFLQNEFYIALPDNGLLSVALGNSHFSLAYSTGQFDGLSGQKIREALNQTSLPFWSYLLIFVVTLYPVFINLIINLLLISIGAIVYSKLRLLRLRFFDCLKIVVYAATVPAILSVILQVLLPSFDASLFMILLTLFYFYRAVRDEPRMELPPM</sequence>
<feature type="transmembrane region" description="Helical" evidence="1">
    <location>
        <begin position="216"/>
        <end position="237"/>
    </location>
</feature>
<feature type="transmembrane region" description="Helical" evidence="1">
    <location>
        <begin position="28"/>
        <end position="48"/>
    </location>
</feature>
<feature type="transmembrane region" description="Helical" evidence="1">
    <location>
        <begin position="171"/>
        <end position="204"/>
    </location>
</feature>
<dbReference type="Proteomes" id="UP000181884">
    <property type="component" value="Unassembled WGS sequence"/>
</dbReference>
<name>A0A1L8RCI9_9ENTE</name>
<evidence type="ECO:0008006" key="4">
    <source>
        <dbReference type="Google" id="ProtNLM"/>
    </source>
</evidence>
<accession>A0A1L8RCI9</accession>
<feature type="transmembrane region" description="Helical" evidence="1">
    <location>
        <begin position="243"/>
        <end position="259"/>
    </location>
</feature>
<keyword evidence="1" id="KW-0472">Membrane</keyword>
<dbReference type="Pfam" id="PF06691">
    <property type="entry name" value="DUF1189"/>
    <property type="match status" value="1"/>
</dbReference>
<evidence type="ECO:0000313" key="2">
    <source>
        <dbReference type="EMBL" id="OJG17481.1"/>
    </source>
</evidence>
<keyword evidence="3" id="KW-1185">Reference proteome</keyword>
<proteinExistence type="predicted"/>
<dbReference type="InterPro" id="IPR009574">
    <property type="entry name" value="DUF1189"/>
</dbReference>